<sequence length="111" mass="12430">MVDMSASVDRCMDTQSQQQSAQSSTGDGGTARSEFLRNKAIVNAIGEGVPVAEAARRYGVTRQWAHELKRRWEREGEAGLLPRSRRAHRIANRTGKAIRKRIVAIRRELDA</sequence>
<feature type="domain" description="Insertion element IS150 protein InsJ-like helix-turn-helix" evidence="2">
    <location>
        <begin position="41"/>
        <end position="87"/>
    </location>
</feature>
<proteinExistence type="predicted"/>
<dbReference type="Pfam" id="PF13518">
    <property type="entry name" value="HTH_28"/>
    <property type="match status" value="1"/>
</dbReference>
<dbReference type="SUPFAM" id="SSF46689">
    <property type="entry name" value="Homeodomain-like"/>
    <property type="match status" value="1"/>
</dbReference>
<dbReference type="EMBL" id="WHZV01000020">
    <property type="protein sequence ID" value="NEG56235.1"/>
    <property type="molecule type" value="Genomic_DNA"/>
</dbReference>
<reference evidence="3 4" key="1">
    <citation type="submission" date="2019-10" db="EMBL/GenBank/DDBJ databases">
        <title>Bifidobacterium from non-human primates.</title>
        <authorList>
            <person name="Modesto M."/>
        </authorList>
    </citation>
    <scope>NUCLEOTIDE SEQUENCE [LARGE SCALE GENOMIC DNA]</scope>
    <source>
        <strain evidence="3 4">SMA15</strain>
    </source>
</reference>
<feature type="non-terminal residue" evidence="3">
    <location>
        <position position="111"/>
    </location>
</feature>
<evidence type="ECO:0000313" key="3">
    <source>
        <dbReference type="EMBL" id="NEG56235.1"/>
    </source>
</evidence>
<evidence type="ECO:0000313" key="4">
    <source>
        <dbReference type="Proteomes" id="UP000483293"/>
    </source>
</evidence>
<gene>
    <name evidence="3" type="ORF">GFD21_10835</name>
</gene>
<dbReference type="InterPro" id="IPR009057">
    <property type="entry name" value="Homeodomain-like_sf"/>
</dbReference>
<evidence type="ECO:0000256" key="1">
    <source>
        <dbReference type="SAM" id="MobiDB-lite"/>
    </source>
</evidence>
<comment type="caution">
    <text evidence="3">The sequence shown here is derived from an EMBL/GenBank/DDBJ whole genome shotgun (WGS) entry which is preliminary data.</text>
</comment>
<feature type="region of interest" description="Disordered" evidence="1">
    <location>
        <begin position="1"/>
        <end position="32"/>
    </location>
</feature>
<feature type="compositionally biased region" description="Low complexity" evidence="1">
    <location>
        <begin position="13"/>
        <end position="25"/>
    </location>
</feature>
<evidence type="ECO:0000259" key="2">
    <source>
        <dbReference type="Pfam" id="PF13518"/>
    </source>
</evidence>
<dbReference type="AlphaFoldDB" id="A0A6L9SW39"/>
<keyword evidence="4" id="KW-1185">Reference proteome</keyword>
<dbReference type="InterPro" id="IPR055247">
    <property type="entry name" value="InsJ-like_HTH"/>
</dbReference>
<dbReference type="Proteomes" id="UP000483293">
    <property type="component" value="Unassembled WGS sequence"/>
</dbReference>
<name>A0A6L9SW39_9BIFI</name>
<protein>
    <submittedName>
        <fullName evidence="3">Helix-turn-helix domain-containing protein</fullName>
    </submittedName>
</protein>
<organism evidence="3 4">
    <name type="scientific">Bifidobacterium platyrrhinorum</name>
    <dbReference type="NCBI Taxonomy" id="2661628"/>
    <lineage>
        <taxon>Bacteria</taxon>
        <taxon>Bacillati</taxon>
        <taxon>Actinomycetota</taxon>
        <taxon>Actinomycetes</taxon>
        <taxon>Bifidobacteriales</taxon>
        <taxon>Bifidobacteriaceae</taxon>
        <taxon>Bifidobacterium</taxon>
    </lineage>
</organism>
<accession>A0A6L9SW39</accession>